<evidence type="ECO:0000256" key="2">
    <source>
        <dbReference type="SAM" id="MobiDB-lite"/>
    </source>
</evidence>
<name>A0A495E9Y1_9MICC</name>
<dbReference type="SMART" id="SM00645">
    <property type="entry name" value="Pept_C1"/>
    <property type="match status" value="1"/>
</dbReference>
<dbReference type="CDD" id="cd02619">
    <property type="entry name" value="Peptidase_C1"/>
    <property type="match status" value="1"/>
</dbReference>
<dbReference type="SUPFAM" id="SSF54001">
    <property type="entry name" value="Cysteine proteinases"/>
    <property type="match status" value="1"/>
</dbReference>
<dbReference type="GO" id="GO:0006508">
    <property type="term" value="P:proteolysis"/>
    <property type="evidence" value="ECO:0007669"/>
    <property type="project" value="InterPro"/>
</dbReference>
<protein>
    <submittedName>
        <fullName evidence="4">Xylellain</fullName>
    </submittedName>
</protein>
<dbReference type="AlphaFoldDB" id="A0A495E9Y1"/>
<dbReference type="Pfam" id="PF00112">
    <property type="entry name" value="Peptidase_C1"/>
    <property type="match status" value="1"/>
</dbReference>
<dbReference type="OrthoDB" id="5289073at2"/>
<dbReference type="InterPro" id="IPR013128">
    <property type="entry name" value="Peptidase_C1A"/>
</dbReference>
<feature type="domain" description="Peptidase C1A papain C-terminal" evidence="3">
    <location>
        <begin position="38"/>
        <end position="249"/>
    </location>
</feature>
<dbReference type="GO" id="GO:0008234">
    <property type="term" value="F:cysteine-type peptidase activity"/>
    <property type="evidence" value="ECO:0007669"/>
    <property type="project" value="InterPro"/>
</dbReference>
<dbReference type="PANTHER" id="PTHR12411">
    <property type="entry name" value="CYSTEINE PROTEASE FAMILY C1-RELATED"/>
    <property type="match status" value="1"/>
</dbReference>
<dbReference type="InterPro" id="IPR038765">
    <property type="entry name" value="Papain-like_cys_pep_sf"/>
</dbReference>
<evidence type="ECO:0000313" key="5">
    <source>
        <dbReference type="Proteomes" id="UP000276055"/>
    </source>
</evidence>
<feature type="region of interest" description="Disordered" evidence="2">
    <location>
        <begin position="1"/>
        <end position="29"/>
    </location>
</feature>
<dbReference type="Proteomes" id="UP000276055">
    <property type="component" value="Unassembled WGS sequence"/>
</dbReference>
<evidence type="ECO:0000313" key="4">
    <source>
        <dbReference type="EMBL" id="RKR13718.1"/>
    </source>
</evidence>
<evidence type="ECO:0000259" key="3">
    <source>
        <dbReference type="SMART" id="SM00645"/>
    </source>
</evidence>
<accession>A0A495E9Y1</accession>
<evidence type="ECO:0000256" key="1">
    <source>
        <dbReference type="ARBA" id="ARBA00008455"/>
    </source>
</evidence>
<reference evidence="4 5" key="1">
    <citation type="submission" date="2018-10" db="EMBL/GenBank/DDBJ databases">
        <title>Genomic Encyclopedia of Type Strains, Phase IV (KMG-IV): sequencing the most valuable type-strain genomes for metagenomic binning, comparative biology and taxonomic classification.</title>
        <authorList>
            <person name="Goeker M."/>
        </authorList>
    </citation>
    <scope>NUCLEOTIDE SEQUENCE [LARGE SCALE GENOMIC DNA]</scope>
    <source>
        <strain evidence="4 5">DSM 25586</strain>
    </source>
</reference>
<sequence>MTDVAAPSEIVKGYGWKPDPPDQRDRLYAAPPPVQETLPASVDLRPQCPPVYDQGRLGSCTANGIAGAMAFDAIKQGIAGYSSPSRLFIYYNERELEGTVDTDSGAYIRDGVKSVTKQGACFETAWPYDITKFAIKPSDDCYQKALDHQSLEYSRVARDLTQMKGCLAEGYPFVFGFTVYESFESPAVDASGTVPMPLHTEAVLGGHCVVAVGYDDASARFEIRNSWGTGWGDQGYGTMPYAYLLSRGLASDFWTIRRVE</sequence>
<dbReference type="RefSeq" id="WP_120954990.1">
    <property type="nucleotide sequence ID" value="NZ_RBIR01000009.1"/>
</dbReference>
<dbReference type="Gene3D" id="3.90.70.10">
    <property type="entry name" value="Cysteine proteinases"/>
    <property type="match status" value="1"/>
</dbReference>
<proteinExistence type="inferred from homology"/>
<gene>
    <name evidence="4" type="ORF">C8D78_3377</name>
</gene>
<dbReference type="EMBL" id="RBIR01000009">
    <property type="protein sequence ID" value="RKR13718.1"/>
    <property type="molecule type" value="Genomic_DNA"/>
</dbReference>
<dbReference type="InterPro" id="IPR000668">
    <property type="entry name" value="Peptidase_C1A_C"/>
</dbReference>
<comment type="caution">
    <text evidence="4">The sequence shown here is derived from an EMBL/GenBank/DDBJ whole genome shotgun (WGS) entry which is preliminary data.</text>
</comment>
<organism evidence="4 5">
    <name type="scientific">Arthrobacter oryzae</name>
    <dbReference type="NCBI Taxonomy" id="409290"/>
    <lineage>
        <taxon>Bacteria</taxon>
        <taxon>Bacillati</taxon>
        <taxon>Actinomycetota</taxon>
        <taxon>Actinomycetes</taxon>
        <taxon>Micrococcales</taxon>
        <taxon>Micrococcaceae</taxon>
        <taxon>Arthrobacter</taxon>
    </lineage>
</organism>
<comment type="similarity">
    <text evidence="1">Belongs to the peptidase C1 family.</text>
</comment>